<dbReference type="Proteomes" id="UP000298656">
    <property type="component" value="Chromosome 2"/>
</dbReference>
<gene>
    <name evidence="2" type="ORF">FAZ95_33045</name>
</gene>
<evidence type="ECO:0000313" key="3">
    <source>
        <dbReference type="Proteomes" id="UP000298656"/>
    </source>
</evidence>
<reference evidence="2 3" key="1">
    <citation type="submission" date="2019-05" db="EMBL/GenBank/DDBJ databases">
        <title>Burkholderia sp. DHOD12, isolated from subtropical forest soil.</title>
        <authorList>
            <person name="Gao Z.-H."/>
            <person name="Qiu L.-H."/>
        </authorList>
    </citation>
    <scope>NUCLEOTIDE SEQUENCE [LARGE SCALE GENOMIC DNA]</scope>
    <source>
        <strain evidence="2 3">DHOD12</strain>
    </source>
</reference>
<protein>
    <submittedName>
        <fullName evidence="2">Flp family type IVb pilin</fullName>
    </submittedName>
</protein>
<organism evidence="2 3">
    <name type="scientific">Trinickia violacea</name>
    <dbReference type="NCBI Taxonomy" id="2571746"/>
    <lineage>
        <taxon>Bacteria</taxon>
        <taxon>Pseudomonadati</taxon>
        <taxon>Pseudomonadota</taxon>
        <taxon>Betaproteobacteria</taxon>
        <taxon>Burkholderiales</taxon>
        <taxon>Burkholderiaceae</taxon>
        <taxon>Trinickia</taxon>
    </lineage>
</organism>
<dbReference type="AlphaFoldDB" id="A0A4P8J226"/>
<sequence length="72" mass="7767">MSFRYACVRRLLAGARDSRAIERTKAFLRDDEGATMVEYGLMVALIAIVCIGAVTTIGTNLNLVFSDIAAAI</sequence>
<proteinExistence type="predicted"/>
<dbReference type="OrthoDB" id="5325135at2"/>
<keyword evidence="1" id="KW-0472">Membrane</keyword>
<dbReference type="InterPro" id="IPR007047">
    <property type="entry name" value="Flp_Fap"/>
</dbReference>
<feature type="transmembrane region" description="Helical" evidence="1">
    <location>
        <begin position="39"/>
        <end position="65"/>
    </location>
</feature>
<evidence type="ECO:0000313" key="2">
    <source>
        <dbReference type="EMBL" id="QCP54967.1"/>
    </source>
</evidence>
<dbReference type="Pfam" id="PF04964">
    <property type="entry name" value="Flp_Fap"/>
    <property type="match status" value="1"/>
</dbReference>
<dbReference type="KEGG" id="tvl:FAZ95_33045"/>
<name>A0A4P8J226_9BURK</name>
<keyword evidence="1" id="KW-0812">Transmembrane</keyword>
<dbReference type="EMBL" id="CP040078">
    <property type="protein sequence ID" value="QCP54967.1"/>
    <property type="molecule type" value="Genomic_DNA"/>
</dbReference>
<keyword evidence="3" id="KW-1185">Reference proteome</keyword>
<accession>A0A4P8J226</accession>
<evidence type="ECO:0000256" key="1">
    <source>
        <dbReference type="SAM" id="Phobius"/>
    </source>
</evidence>
<keyword evidence="1" id="KW-1133">Transmembrane helix</keyword>